<reference evidence="6" key="1">
    <citation type="submission" date="2025-08" db="UniProtKB">
        <authorList>
            <consortium name="Ensembl"/>
        </authorList>
    </citation>
    <scope>IDENTIFICATION</scope>
</reference>
<dbReference type="InterPro" id="IPR018159">
    <property type="entry name" value="Spectrin/alpha-actinin"/>
</dbReference>
<comment type="subcellular location">
    <subcellularLocation>
        <location evidence="1">Cytoplasm</location>
    </subcellularLocation>
</comment>
<dbReference type="Pfam" id="PF00435">
    <property type="entry name" value="Spectrin"/>
    <property type="match status" value="1"/>
</dbReference>
<evidence type="ECO:0000256" key="4">
    <source>
        <dbReference type="ARBA" id="ARBA00023212"/>
    </source>
</evidence>
<evidence type="ECO:0000256" key="2">
    <source>
        <dbReference type="ARBA" id="ARBA00022490"/>
    </source>
</evidence>
<accession>A0A8C7YGF3</accession>
<dbReference type="Ensembl" id="ENSOSIT00000027529.1">
    <property type="protein sequence ID" value="ENSOSIP00000026111.1"/>
    <property type="gene ID" value="ENSOSIG00000013704.1"/>
</dbReference>
<dbReference type="GeneTree" id="ENSGT00940000154342"/>
<dbReference type="Proteomes" id="UP000694383">
    <property type="component" value="Unplaced"/>
</dbReference>
<dbReference type="AlphaFoldDB" id="A0A8C7YGF3"/>
<keyword evidence="3" id="KW-0106">Calcium</keyword>
<dbReference type="PANTHER" id="PTHR12268:SF14">
    <property type="entry name" value="DYSTROPHIN-1"/>
    <property type="match status" value="1"/>
</dbReference>
<dbReference type="Gene3D" id="1.20.58.60">
    <property type="match status" value="2"/>
</dbReference>
<dbReference type="FunFam" id="1.20.58.60:FF:000056">
    <property type="entry name" value="utrophin isoform X1"/>
    <property type="match status" value="1"/>
</dbReference>
<keyword evidence="4" id="KW-0206">Cytoskeleton</keyword>
<dbReference type="GO" id="GO:0045202">
    <property type="term" value="C:synapse"/>
    <property type="evidence" value="ECO:0007669"/>
    <property type="project" value="GOC"/>
</dbReference>
<dbReference type="SUPFAM" id="SSF46966">
    <property type="entry name" value="Spectrin repeat"/>
    <property type="match status" value="2"/>
</dbReference>
<evidence type="ECO:0000313" key="7">
    <source>
        <dbReference type="Proteomes" id="UP000694383"/>
    </source>
</evidence>
<protein>
    <recommendedName>
        <fullName evidence="8">Dystrophin</fullName>
    </recommendedName>
</protein>
<name>A0A8C7YGF3_9TELE</name>
<dbReference type="CDD" id="cd00176">
    <property type="entry name" value="SPEC"/>
    <property type="match status" value="1"/>
</dbReference>
<feature type="coiled-coil region" evidence="5">
    <location>
        <begin position="209"/>
        <end position="246"/>
    </location>
</feature>
<evidence type="ECO:0000256" key="1">
    <source>
        <dbReference type="ARBA" id="ARBA00004496"/>
    </source>
</evidence>
<evidence type="ECO:0008006" key="8">
    <source>
        <dbReference type="Google" id="ProtNLM"/>
    </source>
</evidence>
<evidence type="ECO:0000256" key="3">
    <source>
        <dbReference type="ARBA" id="ARBA00022837"/>
    </source>
</evidence>
<keyword evidence="5" id="KW-0175">Coiled coil</keyword>
<keyword evidence="7" id="KW-1185">Reference proteome</keyword>
<dbReference type="SMART" id="SM00150">
    <property type="entry name" value="SPEC"/>
    <property type="match status" value="2"/>
</dbReference>
<dbReference type="InterPro" id="IPR050774">
    <property type="entry name" value="KCMF1/Dystrophin"/>
</dbReference>
<evidence type="ECO:0000313" key="6">
    <source>
        <dbReference type="Ensembl" id="ENSOSIP00000026111.1"/>
    </source>
</evidence>
<organism evidence="6 7">
    <name type="scientific">Oryzias sinensis</name>
    <name type="common">Chinese medaka</name>
    <dbReference type="NCBI Taxonomy" id="183150"/>
    <lineage>
        <taxon>Eukaryota</taxon>
        <taxon>Metazoa</taxon>
        <taxon>Chordata</taxon>
        <taxon>Craniata</taxon>
        <taxon>Vertebrata</taxon>
        <taxon>Euteleostomi</taxon>
        <taxon>Actinopterygii</taxon>
        <taxon>Neopterygii</taxon>
        <taxon>Teleostei</taxon>
        <taxon>Neoteleostei</taxon>
        <taxon>Acanthomorphata</taxon>
        <taxon>Ovalentaria</taxon>
        <taxon>Atherinomorphae</taxon>
        <taxon>Beloniformes</taxon>
        <taxon>Adrianichthyidae</taxon>
        <taxon>Oryziinae</taxon>
        <taxon>Oryzias</taxon>
    </lineage>
</organism>
<keyword evidence="2" id="KW-0963">Cytoplasm</keyword>
<dbReference type="GO" id="GO:0099536">
    <property type="term" value="P:synaptic signaling"/>
    <property type="evidence" value="ECO:0007669"/>
    <property type="project" value="TreeGrafter"/>
</dbReference>
<reference evidence="6" key="2">
    <citation type="submission" date="2025-09" db="UniProtKB">
        <authorList>
            <consortium name="Ensembl"/>
        </authorList>
    </citation>
    <scope>IDENTIFICATION</scope>
</reference>
<proteinExistence type="predicted"/>
<dbReference type="InterPro" id="IPR002017">
    <property type="entry name" value="Spectrin_repeat"/>
</dbReference>
<dbReference type="GO" id="GO:0005886">
    <property type="term" value="C:plasma membrane"/>
    <property type="evidence" value="ECO:0007669"/>
    <property type="project" value="TreeGrafter"/>
</dbReference>
<sequence>MFLRKFPEDLHLWYFWTDWPVRVWVCPQELQAEIDGHTELYHSLDENGRRIVSSLGGDSEDKVLLQRRLDNMRQRWTDLNNKTLSMRSQLDSEMAPWRRLHMNLQELLNWLRLKTQQLEQEAPVGGDILAVQSQLETHRNFRRELRVKEADVSKALDDVSTFLSEFPPDAAWTESRDISPEERAQNVGRVLQKEAEDVRSQWELLNGASADWQRRLELALQQLTELQEAQDLLDAQLKQAEMVKEAWEPVQKLSAAALTENIDRVKVRLLINSLTLNDVTHMNQLASAFDPINIQLSPSNLERVEDLNTRWRLLQVQTLYLQQGDFCDSVCHFSSTGSVESPFEQGVSPNNVPYYIK</sequence>
<dbReference type="PANTHER" id="PTHR12268">
    <property type="entry name" value="E3 UBIQUITIN-PROTEIN LIGASE KCMF1"/>
    <property type="match status" value="1"/>
</dbReference>
<evidence type="ECO:0000256" key="5">
    <source>
        <dbReference type="SAM" id="Coils"/>
    </source>
</evidence>